<feature type="domain" description="GST N-terminal" evidence="2">
    <location>
        <begin position="1"/>
        <end position="86"/>
    </location>
</feature>
<keyword evidence="5" id="KW-1185">Reference proteome</keyword>
<dbReference type="InterPro" id="IPR004046">
    <property type="entry name" value="GST_C"/>
</dbReference>
<dbReference type="SFLD" id="SFLDG00358">
    <property type="entry name" value="Main_(cytGST)"/>
    <property type="match status" value="1"/>
</dbReference>
<dbReference type="Proteomes" id="UP000035860">
    <property type="component" value="Unassembled WGS sequence"/>
</dbReference>
<gene>
    <name evidence="4" type="ORF">MBO_01835</name>
</gene>
<organism evidence="4 5">
    <name type="scientific">Moraxella bovoculi 237</name>
    <dbReference type="NCBI Taxonomy" id="743974"/>
    <lineage>
        <taxon>Bacteria</taxon>
        <taxon>Pseudomonadati</taxon>
        <taxon>Pseudomonadota</taxon>
        <taxon>Gammaproteobacteria</taxon>
        <taxon>Moraxellales</taxon>
        <taxon>Moraxellaceae</taxon>
        <taxon>Moraxella</taxon>
    </lineage>
</organism>
<dbReference type="SUPFAM" id="SSF52833">
    <property type="entry name" value="Thioredoxin-like"/>
    <property type="match status" value="1"/>
</dbReference>
<dbReference type="InterPro" id="IPR004045">
    <property type="entry name" value="Glutathione_S-Trfase_N"/>
</dbReference>
<evidence type="ECO:0000256" key="1">
    <source>
        <dbReference type="RuleBase" id="RU003494"/>
    </source>
</evidence>
<accession>A0A066UFN2</accession>
<dbReference type="InterPro" id="IPR040079">
    <property type="entry name" value="Glutathione_S-Trfase"/>
</dbReference>
<dbReference type="PANTHER" id="PTHR44051:SF9">
    <property type="entry name" value="GLUTATHIONE S-TRANSFERASE 1"/>
    <property type="match status" value="1"/>
</dbReference>
<dbReference type="Gene3D" id="3.40.30.10">
    <property type="entry name" value="Glutaredoxin"/>
    <property type="match status" value="1"/>
</dbReference>
<dbReference type="Pfam" id="PF00043">
    <property type="entry name" value="GST_C"/>
    <property type="match status" value="1"/>
</dbReference>
<evidence type="ECO:0000313" key="5">
    <source>
        <dbReference type="Proteomes" id="UP000035860"/>
    </source>
</evidence>
<dbReference type="RefSeq" id="WP_036362517.1">
    <property type="nucleotide sequence ID" value="NZ_AOMT01000005.1"/>
</dbReference>
<dbReference type="eggNOG" id="COG0625">
    <property type="taxonomic scope" value="Bacteria"/>
</dbReference>
<dbReference type="InterPro" id="IPR036282">
    <property type="entry name" value="Glutathione-S-Trfase_C_sf"/>
</dbReference>
<dbReference type="EMBL" id="AOMT01000005">
    <property type="protein sequence ID" value="KDN25895.1"/>
    <property type="molecule type" value="Genomic_DNA"/>
</dbReference>
<dbReference type="SUPFAM" id="SSF47616">
    <property type="entry name" value="GST C-terminal domain-like"/>
    <property type="match status" value="1"/>
</dbReference>
<protein>
    <submittedName>
        <fullName evidence="4">Glutathione S-transferase</fullName>
    </submittedName>
</protein>
<dbReference type="PROSITE" id="PS50405">
    <property type="entry name" value="GST_CTER"/>
    <property type="match status" value="1"/>
</dbReference>
<evidence type="ECO:0000259" key="3">
    <source>
        <dbReference type="PROSITE" id="PS50405"/>
    </source>
</evidence>
<dbReference type="Pfam" id="PF02798">
    <property type="entry name" value="GST_N"/>
    <property type="match status" value="1"/>
</dbReference>
<dbReference type="SFLD" id="SFLDS00019">
    <property type="entry name" value="Glutathione_Transferase_(cytos"/>
    <property type="match status" value="1"/>
</dbReference>
<dbReference type="Gene3D" id="1.20.1050.10">
    <property type="match status" value="1"/>
</dbReference>
<dbReference type="PROSITE" id="PS50404">
    <property type="entry name" value="GST_NTER"/>
    <property type="match status" value="1"/>
</dbReference>
<keyword evidence="4" id="KW-0808">Transferase</keyword>
<dbReference type="OrthoDB" id="9810080at2"/>
<dbReference type="InterPro" id="IPR036249">
    <property type="entry name" value="Thioredoxin-like_sf"/>
</dbReference>
<dbReference type="AlphaFoldDB" id="A0A066UFN2"/>
<reference evidence="4 5" key="1">
    <citation type="journal article" date="2014" name="Genome Announc.">
        <title>Draft Genome Sequence of Moraxella bovoculi Strain 237T (ATCC BAA-1259T) Isolated from a Calf with Infectious Bovine Keratoconjunctivitis.</title>
        <authorList>
            <person name="Calcutt M.J."/>
            <person name="Foecking M.F."/>
            <person name="Martin N.T."/>
            <person name="Mhlanga-Mutangadura T."/>
            <person name="Reilly T.J."/>
        </authorList>
    </citation>
    <scope>NUCLEOTIDE SEQUENCE [LARGE SCALE GENOMIC DNA]</scope>
    <source>
        <strain evidence="4 5">237</strain>
    </source>
</reference>
<sequence length="222" mass="25201">MLTLHHLNQSRSFRILWLLCELNTLYGTHFKVIKHNRTKSHLAPKELTDIHPMGKAPILVDETHGRTLAESGFIIEYLLRYYDTDGKLSPTDETWEDYAFWLHFAESSMMPPLVMRLIMSKVATKSPLLVRPIAKKIADKVEGLVINDNVAQSFGLLNAHLSDKDWIAGDFTGADVQAYFAVKALQSRGGLGSWDNLKAWLIRCENRTAYKQAVEQGGKIFE</sequence>
<evidence type="ECO:0000259" key="2">
    <source>
        <dbReference type="PROSITE" id="PS50404"/>
    </source>
</evidence>
<dbReference type="InterPro" id="IPR010987">
    <property type="entry name" value="Glutathione-S-Trfase_C-like"/>
</dbReference>
<feature type="domain" description="GST C-terminal" evidence="3">
    <location>
        <begin position="91"/>
        <end position="222"/>
    </location>
</feature>
<comment type="similarity">
    <text evidence="1">Belongs to the GST superfamily.</text>
</comment>
<dbReference type="PANTHER" id="PTHR44051">
    <property type="entry name" value="GLUTATHIONE S-TRANSFERASE-RELATED"/>
    <property type="match status" value="1"/>
</dbReference>
<evidence type="ECO:0000313" key="4">
    <source>
        <dbReference type="EMBL" id="KDN25895.1"/>
    </source>
</evidence>
<name>A0A066UFN2_9GAMM</name>
<proteinExistence type="inferred from homology"/>
<dbReference type="CDD" id="cd03189">
    <property type="entry name" value="GST_C_GTT1_like"/>
    <property type="match status" value="1"/>
</dbReference>
<comment type="caution">
    <text evidence="4">The sequence shown here is derived from an EMBL/GenBank/DDBJ whole genome shotgun (WGS) entry which is preliminary data.</text>
</comment>
<dbReference type="GO" id="GO:0016740">
    <property type="term" value="F:transferase activity"/>
    <property type="evidence" value="ECO:0007669"/>
    <property type="project" value="UniProtKB-KW"/>
</dbReference>
<dbReference type="CDD" id="cd03046">
    <property type="entry name" value="GST_N_GTT1_like"/>
    <property type="match status" value="1"/>
</dbReference>